<dbReference type="AlphaFoldDB" id="A0A224XTF5"/>
<reference evidence="2" key="1">
    <citation type="journal article" date="2018" name="PLoS Negl. Trop. Dis.">
        <title>An insight into the salivary gland and fat body transcriptome of Panstrongylus lignarius (Hemiptera: Heteroptera), the main vector of Chagas disease in Peru.</title>
        <authorList>
            <person name="Nevoa J.C."/>
            <person name="Mendes M.T."/>
            <person name="da Silva M.V."/>
            <person name="Soares S.C."/>
            <person name="Oliveira C.J.F."/>
            <person name="Ribeiro J.M.C."/>
        </authorList>
    </citation>
    <scope>NUCLEOTIDE SEQUENCE</scope>
</reference>
<accession>A0A224XTF5</accession>
<evidence type="ECO:0000256" key="1">
    <source>
        <dbReference type="SAM" id="Phobius"/>
    </source>
</evidence>
<name>A0A224XTF5_9HEMI</name>
<organism evidence="2">
    <name type="scientific">Panstrongylus lignarius</name>
    <dbReference type="NCBI Taxonomy" id="156445"/>
    <lineage>
        <taxon>Eukaryota</taxon>
        <taxon>Metazoa</taxon>
        <taxon>Ecdysozoa</taxon>
        <taxon>Arthropoda</taxon>
        <taxon>Hexapoda</taxon>
        <taxon>Insecta</taxon>
        <taxon>Pterygota</taxon>
        <taxon>Neoptera</taxon>
        <taxon>Paraneoptera</taxon>
        <taxon>Hemiptera</taxon>
        <taxon>Heteroptera</taxon>
        <taxon>Panheteroptera</taxon>
        <taxon>Cimicomorpha</taxon>
        <taxon>Reduviidae</taxon>
        <taxon>Triatominae</taxon>
        <taxon>Panstrongylus</taxon>
    </lineage>
</organism>
<evidence type="ECO:0000313" key="2">
    <source>
        <dbReference type="EMBL" id="JAW15817.1"/>
    </source>
</evidence>
<feature type="transmembrane region" description="Helical" evidence="1">
    <location>
        <begin position="17"/>
        <end position="37"/>
    </location>
</feature>
<keyword evidence="1" id="KW-1133">Transmembrane helix</keyword>
<keyword evidence="1" id="KW-0472">Membrane</keyword>
<keyword evidence="1" id="KW-0812">Transmembrane</keyword>
<dbReference type="EMBL" id="GFTR01000609">
    <property type="protein sequence ID" value="JAW15817.1"/>
    <property type="molecule type" value="Transcribed_RNA"/>
</dbReference>
<protein>
    <submittedName>
        <fullName evidence="2">Uncharacterized protein</fullName>
    </submittedName>
</protein>
<sequence>MCPLCCGPQELPPVLSFILLESLGSAFLISTCLPLRLTKCSETHPMFQSVKIINYITYSHLSLEWVTIYTKKTNK</sequence>
<proteinExistence type="predicted"/>